<reference evidence="2 3" key="1">
    <citation type="journal article" date="2021" name="Elife">
        <title>Chloroplast acquisition without the gene transfer in kleptoplastic sea slugs, Plakobranchus ocellatus.</title>
        <authorList>
            <person name="Maeda T."/>
            <person name="Takahashi S."/>
            <person name="Yoshida T."/>
            <person name="Shimamura S."/>
            <person name="Takaki Y."/>
            <person name="Nagai Y."/>
            <person name="Toyoda A."/>
            <person name="Suzuki Y."/>
            <person name="Arimoto A."/>
            <person name="Ishii H."/>
            <person name="Satoh N."/>
            <person name="Nishiyama T."/>
            <person name="Hasebe M."/>
            <person name="Maruyama T."/>
            <person name="Minagawa J."/>
            <person name="Obokata J."/>
            <person name="Shigenobu S."/>
        </authorList>
    </citation>
    <scope>NUCLEOTIDE SEQUENCE [LARGE SCALE GENOMIC DNA]</scope>
</reference>
<dbReference type="Gene3D" id="1.20.1070.10">
    <property type="entry name" value="Rhodopsin 7-helix transmembrane proteins"/>
    <property type="match status" value="1"/>
</dbReference>
<comment type="caution">
    <text evidence="2">The sequence shown here is derived from an EMBL/GenBank/DDBJ whole genome shotgun (WGS) entry which is preliminary data.</text>
</comment>
<sequence>MTTSPINGSLYGNWTLSAVREISTARINTSSEGTGSEAGTSTSGGHVDTFLKLNGTSSTTQPSLEVVSHSDTVVVAVTVILAGNVAFSLFLNILLVLIIQYSPSLRTPPNSHLLNICINNLMLCLNMVLCILCLTFNSVDLGLDESEMLSGLQLFLTYNSLLQYWGTFASIGYYR</sequence>
<evidence type="ECO:0000256" key="1">
    <source>
        <dbReference type="SAM" id="Phobius"/>
    </source>
</evidence>
<dbReference type="EMBL" id="BLXT01004129">
    <property type="protein sequence ID" value="GFO09797.1"/>
    <property type="molecule type" value="Genomic_DNA"/>
</dbReference>
<evidence type="ECO:0000313" key="2">
    <source>
        <dbReference type="EMBL" id="GFO09797.1"/>
    </source>
</evidence>
<evidence type="ECO:0000313" key="3">
    <source>
        <dbReference type="Proteomes" id="UP000735302"/>
    </source>
</evidence>
<dbReference type="AlphaFoldDB" id="A0AAV4AS78"/>
<feature type="transmembrane region" description="Helical" evidence="1">
    <location>
        <begin position="113"/>
        <end position="139"/>
    </location>
</feature>
<keyword evidence="1" id="KW-0472">Membrane</keyword>
<keyword evidence="1" id="KW-0812">Transmembrane</keyword>
<proteinExistence type="predicted"/>
<evidence type="ECO:0008006" key="4">
    <source>
        <dbReference type="Google" id="ProtNLM"/>
    </source>
</evidence>
<dbReference type="Proteomes" id="UP000735302">
    <property type="component" value="Unassembled WGS sequence"/>
</dbReference>
<gene>
    <name evidence="2" type="ORF">PoB_003630200</name>
</gene>
<dbReference type="SUPFAM" id="SSF81321">
    <property type="entry name" value="Family A G protein-coupled receptor-like"/>
    <property type="match status" value="1"/>
</dbReference>
<accession>A0AAV4AS78</accession>
<keyword evidence="1" id="KW-1133">Transmembrane helix</keyword>
<name>A0AAV4AS78_9GAST</name>
<feature type="transmembrane region" description="Helical" evidence="1">
    <location>
        <begin position="73"/>
        <end position="101"/>
    </location>
</feature>
<organism evidence="2 3">
    <name type="scientific">Plakobranchus ocellatus</name>
    <dbReference type="NCBI Taxonomy" id="259542"/>
    <lineage>
        <taxon>Eukaryota</taxon>
        <taxon>Metazoa</taxon>
        <taxon>Spiralia</taxon>
        <taxon>Lophotrochozoa</taxon>
        <taxon>Mollusca</taxon>
        <taxon>Gastropoda</taxon>
        <taxon>Heterobranchia</taxon>
        <taxon>Euthyneura</taxon>
        <taxon>Panpulmonata</taxon>
        <taxon>Sacoglossa</taxon>
        <taxon>Placobranchoidea</taxon>
        <taxon>Plakobranchidae</taxon>
        <taxon>Plakobranchus</taxon>
    </lineage>
</organism>
<protein>
    <recommendedName>
        <fullName evidence="4">G-protein coupled receptors family 1 profile domain-containing protein</fullName>
    </recommendedName>
</protein>
<feature type="transmembrane region" description="Helical" evidence="1">
    <location>
        <begin position="151"/>
        <end position="174"/>
    </location>
</feature>
<keyword evidence="3" id="KW-1185">Reference proteome</keyword>